<proteinExistence type="predicted"/>
<comment type="caution">
    <text evidence="1">The sequence shown here is derived from an EMBL/GenBank/DDBJ whole genome shotgun (WGS) entry which is preliminary data.</text>
</comment>
<sequence>MQLGKLSTPSVAAVLDWSQTRQWSVIPVQLASRTPEDLHRLMLHDKPNPPGFSWFIPSLWRRESAVCMPSLHACALSRGRAS</sequence>
<dbReference type="Proteomes" id="UP000703269">
    <property type="component" value="Unassembled WGS sequence"/>
</dbReference>
<protein>
    <submittedName>
        <fullName evidence="1">Uncharacterized protein</fullName>
    </submittedName>
</protein>
<name>A0A9P3LG13_9APHY</name>
<dbReference type="EMBL" id="BPQB01000031">
    <property type="protein sequence ID" value="GJE93268.1"/>
    <property type="molecule type" value="Genomic_DNA"/>
</dbReference>
<accession>A0A9P3LG13</accession>
<evidence type="ECO:0000313" key="1">
    <source>
        <dbReference type="EMBL" id="GJE93268.1"/>
    </source>
</evidence>
<gene>
    <name evidence="1" type="ORF">PsYK624_094270</name>
</gene>
<reference evidence="1 2" key="1">
    <citation type="submission" date="2021-08" db="EMBL/GenBank/DDBJ databases">
        <title>Draft Genome Sequence of Phanerochaete sordida strain YK-624.</title>
        <authorList>
            <person name="Mori T."/>
            <person name="Dohra H."/>
            <person name="Suzuki T."/>
            <person name="Kawagishi H."/>
            <person name="Hirai H."/>
        </authorList>
    </citation>
    <scope>NUCLEOTIDE SEQUENCE [LARGE SCALE GENOMIC DNA]</scope>
    <source>
        <strain evidence="1 2">YK-624</strain>
    </source>
</reference>
<dbReference type="AlphaFoldDB" id="A0A9P3LG13"/>
<evidence type="ECO:0000313" key="2">
    <source>
        <dbReference type="Proteomes" id="UP000703269"/>
    </source>
</evidence>
<keyword evidence="2" id="KW-1185">Reference proteome</keyword>
<organism evidence="1 2">
    <name type="scientific">Phanerochaete sordida</name>
    <dbReference type="NCBI Taxonomy" id="48140"/>
    <lineage>
        <taxon>Eukaryota</taxon>
        <taxon>Fungi</taxon>
        <taxon>Dikarya</taxon>
        <taxon>Basidiomycota</taxon>
        <taxon>Agaricomycotina</taxon>
        <taxon>Agaricomycetes</taxon>
        <taxon>Polyporales</taxon>
        <taxon>Phanerochaetaceae</taxon>
        <taxon>Phanerochaete</taxon>
    </lineage>
</organism>